<dbReference type="EMBL" id="BJNF01000044">
    <property type="protein sequence ID" value="GEC15914.1"/>
    <property type="molecule type" value="Genomic_DNA"/>
</dbReference>
<evidence type="ECO:0000313" key="3">
    <source>
        <dbReference type="Proteomes" id="UP000318825"/>
    </source>
</evidence>
<dbReference type="SFLD" id="SFLDS00019">
    <property type="entry name" value="Glutathione_Transferase_(cytos"/>
    <property type="match status" value="1"/>
</dbReference>
<dbReference type="PANTHER" id="PTHR42673">
    <property type="entry name" value="MALEYLACETOACETATE ISOMERASE"/>
    <property type="match status" value="1"/>
</dbReference>
<gene>
    <name evidence="2" type="ORF">NWI01_18060</name>
</gene>
<dbReference type="SFLD" id="SFLDG00358">
    <property type="entry name" value="Main_(cytGST)"/>
    <property type="match status" value="1"/>
</dbReference>
<dbReference type="InterPro" id="IPR004045">
    <property type="entry name" value="Glutathione_S-Trfase_N"/>
</dbReference>
<protein>
    <submittedName>
        <fullName evidence="2">Glutathione S-transferase</fullName>
    </submittedName>
</protein>
<comment type="caution">
    <text evidence="2">The sequence shown here is derived from an EMBL/GenBank/DDBJ whole genome shotgun (WGS) entry which is preliminary data.</text>
</comment>
<dbReference type="Pfam" id="PF13409">
    <property type="entry name" value="GST_N_2"/>
    <property type="match status" value="1"/>
</dbReference>
<dbReference type="AlphaFoldDB" id="A0A4Y3WAE1"/>
<accession>A0A4Y3WAE1</accession>
<dbReference type="GO" id="GO:0016034">
    <property type="term" value="F:maleylacetoacetate isomerase activity"/>
    <property type="evidence" value="ECO:0007669"/>
    <property type="project" value="TreeGrafter"/>
</dbReference>
<feature type="domain" description="GST N-terminal" evidence="1">
    <location>
        <begin position="18"/>
        <end position="99"/>
    </location>
</feature>
<dbReference type="Pfam" id="PF13410">
    <property type="entry name" value="GST_C_2"/>
    <property type="match status" value="1"/>
</dbReference>
<evidence type="ECO:0000313" key="2">
    <source>
        <dbReference type="EMBL" id="GEC15914.1"/>
    </source>
</evidence>
<organism evidence="2 3">
    <name type="scientific">Nitrobacter winogradskyi</name>
    <name type="common">Nitrobacter agilis</name>
    <dbReference type="NCBI Taxonomy" id="913"/>
    <lineage>
        <taxon>Bacteria</taxon>
        <taxon>Pseudomonadati</taxon>
        <taxon>Pseudomonadota</taxon>
        <taxon>Alphaproteobacteria</taxon>
        <taxon>Hyphomicrobiales</taxon>
        <taxon>Nitrobacteraceae</taxon>
        <taxon>Nitrobacter</taxon>
    </lineage>
</organism>
<dbReference type="InterPro" id="IPR036282">
    <property type="entry name" value="Glutathione-S-Trfase_C_sf"/>
</dbReference>
<dbReference type="PROSITE" id="PS50404">
    <property type="entry name" value="GST_NTER"/>
    <property type="match status" value="1"/>
</dbReference>
<dbReference type="InterPro" id="IPR036249">
    <property type="entry name" value="Thioredoxin-like_sf"/>
</dbReference>
<dbReference type="SUPFAM" id="SSF52833">
    <property type="entry name" value="Thioredoxin-like"/>
    <property type="match status" value="1"/>
</dbReference>
<dbReference type="GO" id="GO:0006559">
    <property type="term" value="P:L-phenylalanine catabolic process"/>
    <property type="evidence" value="ECO:0007669"/>
    <property type="project" value="TreeGrafter"/>
</dbReference>
<dbReference type="CDD" id="cd03043">
    <property type="entry name" value="GST_N_1"/>
    <property type="match status" value="1"/>
</dbReference>
<dbReference type="SUPFAM" id="SSF47616">
    <property type="entry name" value="GST C-terminal domain-like"/>
    <property type="match status" value="1"/>
</dbReference>
<dbReference type="InterPro" id="IPR040079">
    <property type="entry name" value="Glutathione_S-Trfase"/>
</dbReference>
<name>A0A4Y3WAE1_NITWI</name>
<reference evidence="2 3" key="1">
    <citation type="submission" date="2019-06" db="EMBL/GenBank/DDBJ databases">
        <title>Whole genome shotgun sequence of Nitrobacter winogradskyi NBRC 14297.</title>
        <authorList>
            <person name="Hosoyama A."/>
            <person name="Uohara A."/>
            <person name="Ohji S."/>
            <person name="Ichikawa N."/>
        </authorList>
    </citation>
    <scope>NUCLEOTIDE SEQUENCE [LARGE SCALE GENOMIC DNA]</scope>
    <source>
        <strain evidence="2 3">NBRC 14297</strain>
    </source>
</reference>
<evidence type="ECO:0000259" key="1">
    <source>
        <dbReference type="PROSITE" id="PS50404"/>
    </source>
</evidence>
<sequence>MAVIAARCADAGVETMTLTLVIGNKNYSSWSMRPWLALRAGGIAFEEKLIPLYTGPADKQRILDITPAGKVPALIDGEVTVWDSLAIIEYAAERFPEAGLWPAHPASRARARSISAEMHSGFSALRRECGMNLHRPIGPKTLSDNARADIARIQELWTDCRRRSERDGPFLFGSFTAADAMYAPVIHRFRTYAIEVTTEVREYMDAMMAQPAFREWTEQGLAEALVIERFETD</sequence>
<dbReference type="Gene3D" id="1.20.1050.10">
    <property type="match status" value="1"/>
</dbReference>
<dbReference type="Proteomes" id="UP000318825">
    <property type="component" value="Unassembled WGS sequence"/>
</dbReference>
<dbReference type="PANTHER" id="PTHR42673:SF4">
    <property type="entry name" value="MALEYLACETOACETATE ISOMERASE"/>
    <property type="match status" value="1"/>
</dbReference>
<dbReference type="Gene3D" id="3.40.30.10">
    <property type="entry name" value="Glutaredoxin"/>
    <property type="match status" value="1"/>
</dbReference>
<dbReference type="CDD" id="cd03194">
    <property type="entry name" value="GST_C_3"/>
    <property type="match status" value="1"/>
</dbReference>
<proteinExistence type="predicted"/>
<dbReference type="GO" id="GO:0006749">
    <property type="term" value="P:glutathione metabolic process"/>
    <property type="evidence" value="ECO:0007669"/>
    <property type="project" value="TreeGrafter"/>
</dbReference>
<dbReference type="GO" id="GO:0004364">
    <property type="term" value="F:glutathione transferase activity"/>
    <property type="evidence" value="ECO:0007669"/>
    <property type="project" value="TreeGrafter"/>
</dbReference>
<keyword evidence="2" id="KW-0808">Transferase</keyword>